<dbReference type="InterPro" id="IPR036286">
    <property type="entry name" value="LexA/Signal_pep-like_sf"/>
</dbReference>
<dbReference type="RefSeq" id="WP_133241001.1">
    <property type="nucleotide sequence ID" value="NZ_ONZI01000002.1"/>
</dbReference>
<protein>
    <recommendedName>
        <fullName evidence="3">Peptidase S24/S26A/S26B/S26C domain-containing protein</fullName>
    </recommendedName>
</protein>
<name>A0A2R8CKM2_9GAMM</name>
<gene>
    <name evidence="1" type="ORF">KSP9073_01455</name>
</gene>
<dbReference type="AlphaFoldDB" id="A0A2R8CKM2"/>
<dbReference type="OrthoDB" id="6168027at2"/>
<dbReference type="EMBL" id="ONZI01000002">
    <property type="protein sequence ID" value="SPJ33446.1"/>
    <property type="molecule type" value="Genomic_DNA"/>
</dbReference>
<evidence type="ECO:0000313" key="2">
    <source>
        <dbReference type="Proteomes" id="UP000244934"/>
    </source>
</evidence>
<organism evidence="1 2">
    <name type="scientific">Kushneria phyllosphaerae</name>
    <dbReference type="NCBI Taxonomy" id="2100822"/>
    <lineage>
        <taxon>Bacteria</taxon>
        <taxon>Pseudomonadati</taxon>
        <taxon>Pseudomonadota</taxon>
        <taxon>Gammaproteobacteria</taxon>
        <taxon>Oceanospirillales</taxon>
        <taxon>Halomonadaceae</taxon>
        <taxon>Kushneria</taxon>
    </lineage>
</organism>
<dbReference type="SUPFAM" id="SSF51306">
    <property type="entry name" value="LexA/Signal peptidase"/>
    <property type="match status" value="1"/>
</dbReference>
<evidence type="ECO:0008006" key="3">
    <source>
        <dbReference type="Google" id="ProtNLM"/>
    </source>
</evidence>
<sequence>MHVNYLGPLCFQPEHPSLRGYDLSHFPNSCYAVCVGEDAGVNGPLIEGDILIVDESRVPGHGDLVLAEVESGQRLFHYWRPGYRTLLRPLKEGRSWEAKADRLRGVVVSLLRQYAA</sequence>
<accession>A0A2R8CKM2</accession>
<proteinExistence type="predicted"/>
<evidence type="ECO:0000313" key="1">
    <source>
        <dbReference type="EMBL" id="SPJ33446.1"/>
    </source>
</evidence>
<reference evidence="2" key="1">
    <citation type="submission" date="2018-03" db="EMBL/GenBank/DDBJ databases">
        <authorList>
            <person name="Navarro De La Torre S."/>
        </authorList>
    </citation>
    <scope>NUCLEOTIDE SEQUENCE [LARGE SCALE GENOMIC DNA]</scope>
    <source>
        <strain evidence="2">EAod3</strain>
    </source>
</reference>
<dbReference type="Proteomes" id="UP000244934">
    <property type="component" value="Unassembled WGS sequence"/>
</dbReference>
<keyword evidence="2" id="KW-1185">Reference proteome</keyword>